<evidence type="ECO:0000313" key="7">
    <source>
        <dbReference type="EMBL" id="MEA0970709.1"/>
    </source>
</evidence>
<dbReference type="Proteomes" id="UP001291687">
    <property type="component" value="Unassembled WGS sequence"/>
</dbReference>
<evidence type="ECO:0000256" key="5">
    <source>
        <dbReference type="RuleBase" id="RU361157"/>
    </source>
</evidence>
<evidence type="ECO:0000256" key="2">
    <source>
        <dbReference type="ARBA" id="ARBA00022692"/>
    </source>
</evidence>
<dbReference type="InterPro" id="IPR047817">
    <property type="entry name" value="ABC2_TM_bact-type"/>
</dbReference>
<dbReference type="InterPro" id="IPR013525">
    <property type="entry name" value="ABC2_TM"/>
</dbReference>
<name>A0ABU5NC06_9RICK</name>
<evidence type="ECO:0000313" key="8">
    <source>
        <dbReference type="Proteomes" id="UP001291687"/>
    </source>
</evidence>
<dbReference type="InterPro" id="IPR000412">
    <property type="entry name" value="ABC_2_transport"/>
</dbReference>
<evidence type="ECO:0000256" key="3">
    <source>
        <dbReference type="ARBA" id="ARBA00022989"/>
    </source>
</evidence>
<keyword evidence="3 5" id="KW-1133">Transmembrane helix</keyword>
<comment type="caution">
    <text evidence="7">The sequence shown here is derived from an EMBL/GenBank/DDBJ whole genome shotgun (WGS) entry which is preliminary data.</text>
</comment>
<dbReference type="PANTHER" id="PTHR43332:SF2">
    <property type="entry name" value="INNER MEMBRANE TRANSPORT PERMEASE YADH"/>
    <property type="match status" value="1"/>
</dbReference>
<dbReference type="EMBL" id="JARJFB010000038">
    <property type="protein sequence ID" value="MEA0970709.1"/>
    <property type="molecule type" value="Genomic_DNA"/>
</dbReference>
<feature type="transmembrane region" description="Helical" evidence="5">
    <location>
        <begin position="140"/>
        <end position="163"/>
    </location>
</feature>
<proteinExistence type="inferred from homology"/>
<organism evidence="7 8">
    <name type="scientific">Candidatus Megaera venefica</name>
    <dbReference type="NCBI Taxonomy" id="2055910"/>
    <lineage>
        <taxon>Bacteria</taxon>
        <taxon>Pseudomonadati</taxon>
        <taxon>Pseudomonadota</taxon>
        <taxon>Alphaproteobacteria</taxon>
        <taxon>Rickettsiales</taxon>
        <taxon>Rickettsiaceae</taxon>
        <taxon>Candidatus Megaera</taxon>
    </lineage>
</organism>
<gene>
    <name evidence="7" type="ORF">Megvenef_00677</name>
</gene>
<keyword evidence="5" id="KW-1003">Cell membrane</keyword>
<dbReference type="PROSITE" id="PS51012">
    <property type="entry name" value="ABC_TM2"/>
    <property type="match status" value="1"/>
</dbReference>
<keyword evidence="5" id="KW-0813">Transport</keyword>
<sequence length="256" mass="28341">MEKINWYGTYSLTLREIKRFLRVYHQTIFTPVVSALIFLAVFVLAIGNHKASISGIKFIDFMGYGLIAMSIVQNAFANSSSSFIMSKMLGYISDILTPPFGSVEIIIAFTIGAVLRGVFVGIAVAIALIPFVDYTLAHPFLLVFYVLASCTLLGKLGLLSGLISNSFDQHSAITSYLITPLSFLSGTFYSVQSLPPIFQQINLLNPFFYIIDGFRYCLTDKADGNITGGILFLMISNGIMYFILVKLIDKGWRIKS</sequence>
<evidence type="ECO:0000256" key="4">
    <source>
        <dbReference type="ARBA" id="ARBA00023136"/>
    </source>
</evidence>
<feature type="transmembrane region" description="Helical" evidence="5">
    <location>
        <begin position="226"/>
        <end position="248"/>
    </location>
</feature>
<accession>A0ABU5NC06</accession>
<keyword evidence="2 5" id="KW-0812">Transmembrane</keyword>
<keyword evidence="8" id="KW-1185">Reference proteome</keyword>
<dbReference type="PANTHER" id="PTHR43332">
    <property type="entry name" value="INNER MEMBRANE TRANSPORT PERMEASE YADH-RELATED"/>
    <property type="match status" value="1"/>
</dbReference>
<comment type="subcellular location">
    <subcellularLocation>
        <location evidence="5">Cell inner membrane</location>
        <topology evidence="5">Multi-pass membrane protein</topology>
    </subcellularLocation>
    <subcellularLocation>
        <location evidence="1">Membrane</location>
        <topology evidence="1">Multi-pass membrane protein</topology>
    </subcellularLocation>
</comment>
<protein>
    <recommendedName>
        <fullName evidence="5">Transport permease protein</fullName>
    </recommendedName>
</protein>
<comment type="caution">
    <text evidence="5">Lacks conserved residue(s) required for the propagation of feature annotation.</text>
</comment>
<keyword evidence="4 5" id="KW-0472">Membrane</keyword>
<feature type="transmembrane region" description="Helical" evidence="5">
    <location>
        <begin position="105"/>
        <end position="128"/>
    </location>
</feature>
<feature type="transmembrane region" description="Helical" evidence="5">
    <location>
        <begin position="58"/>
        <end position="76"/>
    </location>
</feature>
<evidence type="ECO:0000259" key="6">
    <source>
        <dbReference type="PROSITE" id="PS51012"/>
    </source>
</evidence>
<dbReference type="Pfam" id="PF01061">
    <property type="entry name" value="ABC2_membrane"/>
    <property type="match status" value="1"/>
</dbReference>
<dbReference type="PRINTS" id="PR00164">
    <property type="entry name" value="ABC2TRNSPORT"/>
</dbReference>
<feature type="domain" description="ABC transmembrane type-2" evidence="6">
    <location>
        <begin position="22"/>
        <end position="251"/>
    </location>
</feature>
<dbReference type="PIRSF" id="PIRSF006648">
    <property type="entry name" value="DrrB"/>
    <property type="match status" value="1"/>
</dbReference>
<feature type="transmembrane region" description="Helical" evidence="5">
    <location>
        <begin position="28"/>
        <end position="46"/>
    </location>
</feature>
<evidence type="ECO:0000256" key="1">
    <source>
        <dbReference type="ARBA" id="ARBA00004141"/>
    </source>
</evidence>
<dbReference type="RefSeq" id="WP_322776610.1">
    <property type="nucleotide sequence ID" value="NZ_JARJFB010000038.1"/>
</dbReference>
<reference evidence="7 8" key="1">
    <citation type="submission" date="2023-03" db="EMBL/GenBank/DDBJ databases">
        <title>Host association and intracellularity evolved multiple times independently in the Rickettsiales.</title>
        <authorList>
            <person name="Castelli M."/>
            <person name="Nardi T."/>
            <person name="Gammuto L."/>
            <person name="Bellinzona G."/>
            <person name="Sabaneyeva E."/>
            <person name="Potekhin A."/>
            <person name="Serra V."/>
            <person name="Petroni G."/>
            <person name="Sassera D."/>
        </authorList>
    </citation>
    <scope>NUCLEOTIDE SEQUENCE [LARGE SCALE GENOMIC DNA]</scope>
    <source>
        <strain evidence="7 8">Sr 2-6</strain>
    </source>
</reference>
<dbReference type="InterPro" id="IPR052522">
    <property type="entry name" value="ABC-2_transport_permease"/>
</dbReference>
<comment type="similarity">
    <text evidence="5">Belongs to the ABC-2 integral membrane protein family.</text>
</comment>